<dbReference type="PANTHER" id="PTHR43553:SF24">
    <property type="entry name" value="ENERGY-COUPLING FACTOR TRANSPORTER ATP-BINDING PROTEIN ECFA1"/>
    <property type="match status" value="1"/>
</dbReference>
<accession>A0A1B0ZSV2</accession>
<dbReference type="Gene3D" id="3.40.50.300">
    <property type="entry name" value="P-loop containing nucleotide triphosphate hydrolases"/>
    <property type="match status" value="1"/>
</dbReference>
<dbReference type="PATRIC" id="fig|60890.4.peg.2230"/>
<organism evidence="6 8">
    <name type="scientific">Phaeobacter gallaeciensis</name>
    <dbReference type="NCBI Taxonomy" id="60890"/>
    <lineage>
        <taxon>Bacteria</taxon>
        <taxon>Pseudomonadati</taxon>
        <taxon>Pseudomonadota</taxon>
        <taxon>Alphaproteobacteria</taxon>
        <taxon>Rhodobacterales</taxon>
        <taxon>Roseobacteraceae</taxon>
        <taxon>Phaeobacter</taxon>
    </lineage>
</organism>
<dbReference type="InterPro" id="IPR003593">
    <property type="entry name" value="AAA+_ATPase"/>
</dbReference>
<evidence type="ECO:0000256" key="4">
    <source>
        <dbReference type="ARBA" id="ARBA00022840"/>
    </source>
</evidence>
<dbReference type="Proteomes" id="UP001218364">
    <property type="component" value="Unassembled WGS sequence"/>
</dbReference>
<feature type="domain" description="ABC transporter" evidence="5">
    <location>
        <begin position="26"/>
        <end position="252"/>
    </location>
</feature>
<dbReference type="GO" id="GO:0016887">
    <property type="term" value="F:ATP hydrolysis activity"/>
    <property type="evidence" value="ECO:0007669"/>
    <property type="project" value="InterPro"/>
</dbReference>
<evidence type="ECO:0000313" key="7">
    <source>
        <dbReference type="EMBL" id="MDE4166245.1"/>
    </source>
</evidence>
<dbReference type="EMBL" id="JARCJK010000004">
    <property type="protein sequence ID" value="MDE4166245.1"/>
    <property type="molecule type" value="Genomic_DNA"/>
</dbReference>
<dbReference type="InterPro" id="IPR015856">
    <property type="entry name" value="ABC_transpr_CbiO/EcfA_su"/>
</dbReference>
<keyword evidence="2" id="KW-0813">Transport</keyword>
<keyword evidence="4 7" id="KW-0067">ATP-binding</keyword>
<dbReference type="AlphaFoldDB" id="A0A1B0ZSV2"/>
<name>A0A1B0ZSV2_9RHOB</name>
<evidence type="ECO:0000256" key="3">
    <source>
        <dbReference type="ARBA" id="ARBA00022741"/>
    </source>
</evidence>
<evidence type="ECO:0000313" key="8">
    <source>
        <dbReference type="Proteomes" id="UP000092565"/>
    </source>
</evidence>
<dbReference type="PROSITE" id="PS50893">
    <property type="entry name" value="ABC_TRANSPORTER_2"/>
    <property type="match status" value="1"/>
</dbReference>
<reference evidence="7 9" key="2">
    <citation type="submission" date="2023-02" db="EMBL/GenBank/DDBJ databases">
        <title>Population genomics of bacteria associated with diatom.</title>
        <authorList>
            <person name="Xie J."/>
            <person name="Wang H."/>
        </authorList>
    </citation>
    <scope>NUCLEOTIDE SEQUENCE [LARGE SCALE GENOMIC DNA]</scope>
    <source>
        <strain evidence="7 9">PT47_8</strain>
    </source>
</reference>
<keyword evidence="8" id="KW-1185">Reference proteome</keyword>
<comment type="similarity">
    <text evidence="1">Belongs to the ABC transporter superfamily.</text>
</comment>
<dbReference type="Pfam" id="PF00005">
    <property type="entry name" value="ABC_tran"/>
    <property type="match status" value="1"/>
</dbReference>
<dbReference type="RefSeq" id="WP_237028360.1">
    <property type="nucleotide sequence ID" value="NZ_CP015124.1"/>
</dbReference>
<evidence type="ECO:0000256" key="2">
    <source>
        <dbReference type="ARBA" id="ARBA00022448"/>
    </source>
</evidence>
<dbReference type="CDD" id="cd03225">
    <property type="entry name" value="ABC_cobalt_CbiO_domain1"/>
    <property type="match status" value="1"/>
</dbReference>
<sequence length="261" mass="28459">MKPAAPDQRLDSAGAPTADSARAAVVDLQAVHVIAGEKTLLQDISFRADEARVGIVGRNGSGKTTLSRVLAGLIAPDQGEARVDGIDLSRDRKAALELVGVLFQNPDRQIIFPTVEEEIGFGLRQMGLSKFDTAAEVAQTLARFGKSQWAKAPTHLLSQGQKQLLCLMAILAMKPRIILLDEPFAGLDIPTRMQLQRALDQAETQLFHVSHDPQHLEHYDRILWIEGGRLRADGPAADVLPEFTRQMTKWGASDDLSDLAS</sequence>
<dbReference type="PANTHER" id="PTHR43553">
    <property type="entry name" value="HEAVY METAL TRANSPORTER"/>
    <property type="match status" value="1"/>
</dbReference>
<protein>
    <submittedName>
        <fullName evidence="7">ABC transporter ATP-binding protein</fullName>
    </submittedName>
    <submittedName>
        <fullName evidence="6">Cobalt ABC transporter</fullName>
    </submittedName>
</protein>
<evidence type="ECO:0000313" key="6">
    <source>
        <dbReference type="EMBL" id="ANP37190.1"/>
    </source>
</evidence>
<dbReference type="InterPro" id="IPR003439">
    <property type="entry name" value="ABC_transporter-like_ATP-bd"/>
</dbReference>
<dbReference type="SUPFAM" id="SSF52540">
    <property type="entry name" value="P-loop containing nucleoside triphosphate hydrolases"/>
    <property type="match status" value="1"/>
</dbReference>
<dbReference type="GO" id="GO:0005524">
    <property type="term" value="F:ATP binding"/>
    <property type="evidence" value="ECO:0007669"/>
    <property type="project" value="UniProtKB-KW"/>
</dbReference>
<dbReference type="EMBL" id="CP015124">
    <property type="protein sequence ID" value="ANP37190.1"/>
    <property type="molecule type" value="Genomic_DNA"/>
</dbReference>
<dbReference type="GO" id="GO:0042626">
    <property type="term" value="F:ATPase-coupled transmembrane transporter activity"/>
    <property type="evidence" value="ECO:0007669"/>
    <property type="project" value="TreeGrafter"/>
</dbReference>
<reference evidence="6 8" key="1">
    <citation type="submission" date="2016-04" db="EMBL/GenBank/DDBJ databases">
        <authorList>
            <person name="Evans L.H."/>
            <person name="Alamgir A."/>
            <person name="Owens N."/>
            <person name="Weber N.D."/>
            <person name="Virtaneva K."/>
            <person name="Barbian K."/>
            <person name="Babar A."/>
            <person name="Rosenke K."/>
        </authorList>
    </citation>
    <scope>NUCLEOTIDE SEQUENCE [LARGE SCALE GENOMIC DNA]</scope>
    <source>
        <strain evidence="6 8">JL2886</strain>
    </source>
</reference>
<dbReference type="Proteomes" id="UP000092565">
    <property type="component" value="Chromosome"/>
</dbReference>
<keyword evidence="3" id="KW-0547">Nucleotide-binding</keyword>
<dbReference type="InterPro" id="IPR027417">
    <property type="entry name" value="P-loop_NTPase"/>
</dbReference>
<gene>
    <name evidence="6" type="primary">bioM</name>
    <name evidence="6" type="ORF">JL2886_02301</name>
    <name evidence="7" type="ORF">PXK24_11100</name>
</gene>
<evidence type="ECO:0000256" key="1">
    <source>
        <dbReference type="ARBA" id="ARBA00005417"/>
    </source>
</evidence>
<proteinExistence type="inferred from homology"/>
<dbReference type="GO" id="GO:0043190">
    <property type="term" value="C:ATP-binding cassette (ABC) transporter complex"/>
    <property type="evidence" value="ECO:0007669"/>
    <property type="project" value="TreeGrafter"/>
</dbReference>
<evidence type="ECO:0000259" key="5">
    <source>
        <dbReference type="PROSITE" id="PS50893"/>
    </source>
</evidence>
<dbReference type="InterPro" id="IPR050095">
    <property type="entry name" value="ECF_ABC_transporter_ATP-bd"/>
</dbReference>
<dbReference type="SMART" id="SM00382">
    <property type="entry name" value="AAA"/>
    <property type="match status" value="1"/>
</dbReference>
<evidence type="ECO:0000313" key="9">
    <source>
        <dbReference type="Proteomes" id="UP001218364"/>
    </source>
</evidence>